<reference evidence="2" key="1">
    <citation type="journal article" date="2023" name="Science">
        <title>Genome structures resolve the early diversification of teleost fishes.</title>
        <authorList>
            <person name="Parey E."/>
            <person name="Louis A."/>
            <person name="Montfort J."/>
            <person name="Bouchez O."/>
            <person name="Roques C."/>
            <person name="Iampietro C."/>
            <person name="Lluch J."/>
            <person name="Castinel A."/>
            <person name="Donnadieu C."/>
            <person name="Desvignes T."/>
            <person name="Floi Bucao C."/>
            <person name="Jouanno E."/>
            <person name="Wen M."/>
            <person name="Mejri S."/>
            <person name="Dirks R."/>
            <person name="Jansen H."/>
            <person name="Henkel C."/>
            <person name="Chen W.J."/>
            <person name="Zahm M."/>
            <person name="Cabau C."/>
            <person name="Klopp C."/>
            <person name="Thompson A.W."/>
            <person name="Robinson-Rechavi M."/>
            <person name="Braasch I."/>
            <person name="Lecointre G."/>
            <person name="Bobe J."/>
            <person name="Postlethwait J.H."/>
            <person name="Berthelot C."/>
            <person name="Roest Crollius H."/>
            <person name="Guiguen Y."/>
        </authorList>
    </citation>
    <scope>NUCLEOTIDE SEQUENCE</scope>
    <source>
        <strain evidence="2">NC1722</strain>
    </source>
</reference>
<feature type="compositionally biased region" description="Basic and acidic residues" evidence="1">
    <location>
        <begin position="22"/>
        <end position="31"/>
    </location>
</feature>
<feature type="region of interest" description="Disordered" evidence="1">
    <location>
        <begin position="1"/>
        <end position="96"/>
    </location>
</feature>
<dbReference type="EMBL" id="JAINUG010000051">
    <property type="protein sequence ID" value="KAJ8404796.1"/>
    <property type="molecule type" value="Genomic_DNA"/>
</dbReference>
<dbReference type="AlphaFoldDB" id="A0AAD7SNH8"/>
<proteinExistence type="predicted"/>
<organism evidence="2 3">
    <name type="scientific">Aldrovandia affinis</name>
    <dbReference type="NCBI Taxonomy" id="143900"/>
    <lineage>
        <taxon>Eukaryota</taxon>
        <taxon>Metazoa</taxon>
        <taxon>Chordata</taxon>
        <taxon>Craniata</taxon>
        <taxon>Vertebrata</taxon>
        <taxon>Euteleostomi</taxon>
        <taxon>Actinopterygii</taxon>
        <taxon>Neopterygii</taxon>
        <taxon>Teleostei</taxon>
        <taxon>Notacanthiformes</taxon>
        <taxon>Halosauridae</taxon>
        <taxon>Aldrovandia</taxon>
    </lineage>
</organism>
<gene>
    <name evidence="2" type="ORF">AAFF_G00331830</name>
</gene>
<name>A0AAD7SNH8_9TELE</name>
<protein>
    <submittedName>
        <fullName evidence="2">Uncharacterized protein</fullName>
    </submittedName>
</protein>
<accession>A0AAD7SNH8</accession>
<sequence>MAIEIQPTDLPRVHPAPASCEEAFRTTDSKLRTRLSFSISKTTGPRQDSSRPAGANQEATAAAPQDTGHKRISARAQEFPVSQGRSPARLHQAERGAQRHFRQIHPQAIPLTVTLCHVKQEAA</sequence>
<keyword evidence="3" id="KW-1185">Reference proteome</keyword>
<evidence type="ECO:0000313" key="2">
    <source>
        <dbReference type="EMBL" id="KAJ8404796.1"/>
    </source>
</evidence>
<comment type="caution">
    <text evidence="2">The sequence shown here is derived from an EMBL/GenBank/DDBJ whole genome shotgun (WGS) entry which is preliminary data.</text>
</comment>
<feature type="compositionally biased region" description="Polar residues" evidence="1">
    <location>
        <begin position="35"/>
        <end position="47"/>
    </location>
</feature>
<evidence type="ECO:0000256" key="1">
    <source>
        <dbReference type="SAM" id="MobiDB-lite"/>
    </source>
</evidence>
<dbReference type="Proteomes" id="UP001221898">
    <property type="component" value="Unassembled WGS sequence"/>
</dbReference>
<evidence type="ECO:0000313" key="3">
    <source>
        <dbReference type="Proteomes" id="UP001221898"/>
    </source>
</evidence>